<evidence type="ECO:0000313" key="3">
    <source>
        <dbReference type="Proteomes" id="UP001596417"/>
    </source>
</evidence>
<dbReference type="EMBL" id="JBHTAX010000001">
    <property type="protein sequence ID" value="MFC7188858.1"/>
    <property type="molecule type" value="Genomic_DNA"/>
</dbReference>
<keyword evidence="3" id="KW-1185">Reference proteome</keyword>
<dbReference type="GeneID" id="76198423"/>
<organism evidence="2 3">
    <name type="scientific">Halocatena marina</name>
    <dbReference type="NCBI Taxonomy" id="2934937"/>
    <lineage>
        <taxon>Archaea</taxon>
        <taxon>Methanobacteriati</taxon>
        <taxon>Methanobacteriota</taxon>
        <taxon>Stenosarchaea group</taxon>
        <taxon>Halobacteria</taxon>
        <taxon>Halobacteriales</taxon>
        <taxon>Natronomonadaceae</taxon>
        <taxon>Halocatena</taxon>
    </lineage>
</organism>
<sequence length="154" mass="17468">MQMTEPDGQDSDEQSSGQPQQEAYEWWWDERLSVFLNTADDIAKTCLDQVFDGTTVHEDVHVDALADIEDLEAYHESLTPHRFIEDPNGTYELDWDVETTEGVVSDVILTCHAEYKDEEREVTTEVDVAIVANVDATETEQAIDPHVIHRSVST</sequence>
<reference evidence="2 3" key="1">
    <citation type="journal article" date="2019" name="Int. J. Syst. Evol. Microbiol.">
        <title>The Global Catalogue of Microorganisms (GCM) 10K type strain sequencing project: providing services to taxonomists for standard genome sequencing and annotation.</title>
        <authorList>
            <consortium name="The Broad Institute Genomics Platform"/>
            <consortium name="The Broad Institute Genome Sequencing Center for Infectious Disease"/>
            <person name="Wu L."/>
            <person name="Ma J."/>
        </authorList>
    </citation>
    <scope>NUCLEOTIDE SEQUENCE [LARGE SCALE GENOMIC DNA]</scope>
    <source>
        <strain evidence="2 3">RDMS1</strain>
    </source>
</reference>
<dbReference type="Proteomes" id="UP001596417">
    <property type="component" value="Unassembled WGS sequence"/>
</dbReference>
<evidence type="ECO:0000313" key="2">
    <source>
        <dbReference type="EMBL" id="MFC7188858.1"/>
    </source>
</evidence>
<accession>A0ABD5YMJ6</accession>
<evidence type="ECO:0000256" key="1">
    <source>
        <dbReference type="SAM" id="MobiDB-lite"/>
    </source>
</evidence>
<proteinExistence type="predicted"/>
<name>A0ABD5YMJ6_9EURY</name>
<protein>
    <submittedName>
        <fullName evidence="2">Uncharacterized protein</fullName>
    </submittedName>
</protein>
<gene>
    <name evidence="2" type="ORF">ACFQL7_02690</name>
</gene>
<dbReference type="RefSeq" id="WP_248904539.1">
    <property type="nucleotide sequence ID" value="NZ_CP109979.1"/>
</dbReference>
<comment type="caution">
    <text evidence="2">The sequence shown here is derived from an EMBL/GenBank/DDBJ whole genome shotgun (WGS) entry which is preliminary data.</text>
</comment>
<feature type="region of interest" description="Disordered" evidence="1">
    <location>
        <begin position="1"/>
        <end position="21"/>
    </location>
</feature>
<dbReference type="AlphaFoldDB" id="A0ABD5YMJ6"/>